<keyword evidence="2" id="KW-1003">Cell membrane</keyword>
<evidence type="ECO:0000256" key="3">
    <source>
        <dbReference type="ARBA" id="ARBA00022692"/>
    </source>
</evidence>
<evidence type="ECO:0000256" key="5">
    <source>
        <dbReference type="ARBA" id="ARBA00023136"/>
    </source>
</evidence>
<keyword evidence="3 6" id="KW-0812">Transmembrane</keyword>
<protein>
    <submittedName>
        <fullName evidence="8">Type II secretion system F family protein</fullName>
    </submittedName>
</protein>
<proteinExistence type="predicted"/>
<organism evidence="8 9">
    <name type="scientific">Novosphingobium clariflavum</name>
    <dbReference type="NCBI Taxonomy" id="2029884"/>
    <lineage>
        <taxon>Bacteria</taxon>
        <taxon>Pseudomonadati</taxon>
        <taxon>Pseudomonadota</taxon>
        <taxon>Alphaproteobacteria</taxon>
        <taxon>Sphingomonadales</taxon>
        <taxon>Sphingomonadaceae</taxon>
        <taxon>Novosphingobium</taxon>
    </lineage>
</organism>
<keyword evidence="4 6" id="KW-1133">Transmembrane helix</keyword>
<dbReference type="PANTHER" id="PTHR35007:SF1">
    <property type="entry name" value="PILUS ASSEMBLY PROTEIN"/>
    <property type="match status" value="1"/>
</dbReference>
<feature type="transmembrane region" description="Helical" evidence="6">
    <location>
        <begin position="277"/>
        <end position="296"/>
    </location>
</feature>
<evidence type="ECO:0000256" key="1">
    <source>
        <dbReference type="ARBA" id="ARBA00004651"/>
    </source>
</evidence>
<keyword evidence="5 6" id="KW-0472">Membrane</keyword>
<dbReference type="Pfam" id="PF00482">
    <property type="entry name" value="T2SSF"/>
    <property type="match status" value="1"/>
</dbReference>
<evidence type="ECO:0000259" key="7">
    <source>
        <dbReference type="Pfam" id="PF00482"/>
    </source>
</evidence>
<dbReference type="RefSeq" id="WP_267223692.1">
    <property type="nucleotide sequence ID" value="NZ_JAPCWC010000026.1"/>
</dbReference>
<dbReference type="Gene3D" id="1.20.81.30">
    <property type="entry name" value="Type II secretion system (T2SS), domain F"/>
    <property type="match status" value="1"/>
</dbReference>
<feature type="transmembrane region" description="Helical" evidence="6">
    <location>
        <begin position="245"/>
        <end position="265"/>
    </location>
</feature>
<dbReference type="InterPro" id="IPR042094">
    <property type="entry name" value="T2SS_GspF_sf"/>
</dbReference>
<evidence type="ECO:0000256" key="2">
    <source>
        <dbReference type="ARBA" id="ARBA00022475"/>
    </source>
</evidence>
<gene>
    <name evidence="8" type="ORF">ACFFF8_20055</name>
</gene>
<accession>A0ABV6SC93</accession>
<keyword evidence="9" id="KW-1185">Reference proteome</keyword>
<evidence type="ECO:0000313" key="9">
    <source>
        <dbReference type="Proteomes" id="UP001589858"/>
    </source>
</evidence>
<sequence length="300" mass="32181">MVRAGAYLVLALLTLGALAWYLLAERARGIAAVDRRLAQMVAPSRTAATGATRISVPERLAPLLAQAQVEMTRQGLRQLALAGLAVVLAALLLAGPVAALVLVIGVPMAGYSWLQSRARKRIEALTDALPLYLDGVRQLQAVGNSLSQALERALADAPDAVRSYFAATGRRLEMGAPVAETMQQLADRLRVPEVSMLAAAIRTNLRFGGSLGTALTNLAAILRERVRIRRELSAATSESRISARVLIAMPLLAMALLMFMNPGYLDFFTGDPRGQKLSVFAIGLEALGIVVVRRMMRLAF</sequence>
<evidence type="ECO:0000256" key="6">
    <source>
        <dbReference type="SAM" id="Phobius"/>
    </source>
</evidence>
<evidence type="ECO:0000313" key="8">
    <source>
        <dbReference type="EMBL" id="MFC0686883.1"/>
    </source>
</evidence>
<dbReference type="InterPro" id="IPR018076">
    <property type="entry name" value="T2SS_GspF_dom"/>
</dbReference>
<comment type="subcellular location">
    <subcellularLocation>
        <location evidence="1">Cell membrane</location>
        <topology evidence="1">Multi-pass membrane protein</topology>
    </subcellularLocation>
</comment>
<feature type="transmembrane region" description="Helical" evidence="6">
    <location>
        <begin position="79"/>
        <end position="111"/>
    </location>
</feature>
<dbReference type="Proteomes" id="UP001589858">
    <property type="component" value="Unassembled WGS sequence"/>
</dbReference>
<reference evidence="8 9" key="1">
    <citation type="submission" date="2024-09" db="EMBL/GenBank/DDBJ databases">
        <authorList>
            <person name="Sun Q."/>
            <person name="Mori K."/>
        </authorList>
    </citation>
    <scope>NUCLEOTIDE SEQUENCE [LARGE SCALE GENOMIC DNA]</scope>
    <source>
        <strain evidence="8 9">CICC 11035S</strain>
    </source>
</reference>
<comment type="caution">
    <text evidence="8">The sequence shown here is derived from an EMBL/GenBank/DDBJ whole genome shotgun (WGS) entry which is preliminary data.</text>
</comment>
<name>A0ABV6SC93_9SPHN</name>
<feature type="domain" description="Type II secretion system protein GspF" evidence="7">
    <location>
        <begin position="141"/>
        <end position="258"/>
    </location>
</feature>
<evidence type="ECO:0000256" key="4">
    <source>
        <dbReference type="ARBA" id="ARBA00022989"/>
    </source>
</evidence>
<dbReference type="EMBL" id="JBHLTM010000077">
    <property type="protein sequence ID" value="MFC0686883.1"/>
    <property type="molecule type" value="Genomic_DNA"/>
</dbReference>
<dbReference type="PANTHER" id="PTHR35007">
    <property type="entry name" value="INTEGRAL MEMBRANE PROTEIN-RELATED"/>
    <property type="match status" value="1"/>
</dbReference>